<dbReference type="CDD" id="cd05374">
    <property type="entry name" value="17beta-HSD-like_SDR_c"/>
    <property type="match status" value="1"/>
</dbReference>
<evidence type="ECO:0000313" key="5">
    <source>
        <dbReference type="Proteomes" id="UP001217838"/>
    </source>
</evidence>
<evidence type="ECO:0000313" key="4">
    <source>
        <dbReference type="EMBL" id="MDC0668876.1"/>
    </source>
</evidence>
<dbReference type="PROSITE" id="PS00061">
    <property type="entry name" value="ADH_SHORT"/>
    <property type="match status" value="1"/>
</dbReference>
<dbReference type="PRINTS" id="PR00080">
    <property type="entry name" value="SDRFAMILY"/>
</dbReference>
<evidence type="ECO:0000256" key="1">
    <source>
        <dbReference type="ARBA" id="ARBA00006484"/>
    </source>
</evidence>
<name>A0ABT5B458_9BACT</name>
<evidence type="ECO:0000256" key="3">
    <source>
        <dbReference type="RuleBase" id="RU000363"/>
    </source>
</evidence>
<dbReference type="InterPro" id="IPR036291">
    <property type="entry name" value="NAD(P)-bd_dom_sf"/>
</dbReference>
<dbReference type="PRINTS" id="PR00081">
    <property type="entry name" value="GDHRDH"/>
</dbReference>
<comment type="caution">
    <text evidence="4">The sequence shown here is derived from an EMBL/GenBank/DDBJ whole genome shotgun (WGS) entry which is preliminary data.</text>
</comment>
<dbReference type="PANTHER" id="PTHR43976">
    <property type="entry name" value="SHORT CHAIN DEHYDROGENASE"/>
    <property type="match status" value="1"/>
</dbReference>
<dbReference type="InterPro" id="IPR051911">
    <property type="entry name" value="SDR_oxidoreductase"/>
</dbReference>
<sequence length="277" mass="29968">MSNTVLITGTSTGFGRATVHRFARAGWNVVATMRSPAGETELAALPNVLVTRLDVEDRDSIDAAVTAGLDRFGRLDVLVNNAGFGLFGLFEATPRDKVREQFAVNVFGLMDVTRAVLPQFRRQRAGVVVNITSGAGVFALPLISLYSASKFAVEGFSEGLAWELASQGVRVKLVEPGGVLSTNFGQRSGEEAAHAAAISDYDAFLAHAGAVFERLRSDRNLATVDQVADVIFTAATDDSDRLRYVATPDILPLVEARRQTSEEAYMAFMRERFAFRG</sequence>
<evidence type="ECO:0000256" key="2">
    <source>
        <dbReference type="ARBA" id="ARBA00023002"/>
    </source>
</evidence>
<dbReference type="Proteomes" id="UP001217838">
    <property type="component" value="Unassembled WGS sequence"/>
</dbReference>
<dbReference type="SUPFAM" id="SSF51735">
    <property type="entry name" value="NAD(P)-binding Rossmann-fold domains"/>
    <property type="match status" value="1"/>
</dbReference>
<dbReference type="Pfam" id="PF00106">
    <property type="entry name" value="adh_short"/>
    <property type="match status" value="1"/>
</dbReference>
<dbReference type="PANTHER" id="PTHR43976:SF16">
    <property type="entry name" value="SHORT-CHAIN DEHYDROGENASE_REDUCTASE FAMILY PROTEIN"/>
    <property type="match status" value="1"/>
</dbReference>
<protein>
    <submittedName>
        <fullName evidence="4">SDR family oxidoreductase</fullName>
    </submittedName>
</protein>
<comment type="similarity">
    <text evidence="1 3">Belongs to the short-chain dehydrogenases/reductases (SDR) family.</text>
</comment>
<dbReference type="InterPro" id="IPR020904">
    <property type="entry name" value="Sc_DH/Rdtase_CS"/>
</dbReference>
<proteinExistence type="inferred from homology"/>
<dbReference type="Gene3D" id="3.40.50.720">
    <property type="entry name" value="NAD(P)-binding Rossmann-like Domain"/>
    <property type="match status" value="1"/>
</dbReference>
<keyword evidence="5" id="KW-1185">Reference proteome</keyword>
<accession>A0ABT5B458</accession>
<organism evidence="4 5">
    <name type="scientific">Nannocystis radixulma</name>
    <dbReference type="NCBI Taxonomy" id="2995305"/>
    <lineage>
        <taxon>Bacteria</taxon>
        <taxon>Pseudomonadati</taxon>
        <taxon>Myxococcota</taxon>
        <taxon>Polyangia</taxon>
        <taxon>Nannocystales</taxon>
        <taxon>Nannocystaceae</taxon>
        <taxon>Nannocystis</taxon>
    </lineage>
</organism>
<dbReference type="RefSeq" id="WP_271998435.1">
    <property type="nucleotide sequence ID" value="NZ_JAQNDN010000005.1"/>
</dbReference>
<dbReference type="InterPro" id="IPR002347">
    <property type="entry name" value="SDR_fam"/>
</dbReference>
<keyword evidence="2" id="KW-0560">Oxidoreductase</keyword>
<gene>
    <name evidence="4" type="ORF">POL58_14070</name>
</gene>
<reference evidence="4 5" key="1">
    <citation type="submission" date="2022-11" db="EMBL/GenBank/DDBJ databases">
        <title>Minimal conservation of predation-associated metabolite biosynthetic gene clusters underscores biosynthetic potential of Myxococcota including descriptions for ten novel species: Archangium lansinium sp. nov., Myxococcus landrumus sp. nov., Nannocystis bai.</title>
        <authorList>
            <person name="Ahearne A."/>
            <person name="Stevens C."/>
            <person name="Dowd S."/>
        </authorList>
    </citation>
    <scope>NUCLEOTIDE SEQUENCE [LARGE SCALE GENOMIC DNA]</scope>
    <source>
        <strain evidence="4 5">NCELM</strain>
    </source>
</reference>
<dbReference type="EMBL" id="JAQNDN010000005">
    <property type="protein sequence ID" value="MDC0668876.1"/>
    <property type="molecule type" value="Genomic_DNA"/>
</dbReference>